<keyword evidence="1" id="KW-0805">Transcription regulation</keyword>
<dbReference type="CDD" id="cd00090">
    <property type="entry name" value="HTH_ARSR"/>
    <property type="match status" value="1"/>
</dbReference>
<evidence type="ECO:0000256" key="3">
    <source>
        <dbReference type="ARBA" id="ARBA00023163"/>
    </source>
</evidence>
<dbReference type="AlphaFoldDB" id="A0A9D2EDG0"/>
<dbReference type="InterPro" id="IPR001845">
    <property type="entry name" value="HTH_ArsR_DNA-bd_dom"/>
</dbReference>
<dbReference type="Gene3D" id="1.10.10.10">
    <property type="entry name" value="Winged helix-like DNA-binding domain superfamily/Winged helix DNA-binding domain"/>
    <property type="match status" value="1"/>
</dbReference>
<dbReference type="EMBL" id="DXBY01000094">
    <property type="protein sequence ID" value="HIZ35267.1"/>
    <property type="molecule type" value="Genomic_DNA"/>
</dbReference>
<protein>
    <submittedName>
        <fullName evidence="6">Metalloregulator ArsR/SmtB family transcription factor</fullName>
    </submittedName>
</protein>
<dbReference type="InterPro" id="IPR036388">
    <property type="entry name" value="WH-like_DNA-bd_sf"/>
</dbReference>
<feature type="region of interest" description="Disordered" evidence="4">
    <location>
        <begin position="114"/>
        <end position="139"/>
    </location>
</feature>
<dbReference type="SMART" id="SM00418">
    <property type="entry name" value="HTH_ARSR"/>
    <property type="match status" value="1"/>
</dbReference>
<dbReference type="PRINTS" id="PR00778">
    <property type="entry name" value="HTHARSR"/>
</dbReference>
<organism evidence="6 7">
    <name type="scientific">Candidatus Ruania gallistercoris</name>
    <dbReference type="NCBI Taxonomy" id="2838746"/>
    <lineage>
        <taxon>Bacteria</taxon>
        <taxon>Bacillati</taxon>
        <taxon>Actinomycetota</taxon>
        <taxon>Actinomycetes</taxon>
        <taxon>Micrococcales</taxon>
        <taxon>Ruaniaceae</taxon>
        <taxon>Ruania</taxon>
    </lineage>
</organism>
<evidence type="ECO:0000313" key="6">
    <source>
        <dbReference type="EMBL" id="HIZ35267.1"/>
    </source>
</evidence>
<reference evidence="6" key="1">
    <citation type="journal article" date="2021" name="PeerJ">
        <title>Extensive microbial diversity within the chicken gut microbiome revealed by metagenomics and culture.</title>
        <authorList>
            <person name="Gilroy R."/>
            <person name="Ravi A."/>
            <person name="Getino M."/>
            <person name="Pursley I."/>
            <person name="Horton D.L."/>
            <person name="Alikhan N.F."/>
            <person name="Baker D."/>
            <person name="Gharbi K."/>
            <person name="Hall N."/>
            <person name="Watson M."/>
            <person name="Adriaenssens E.M."/>
            <person name="Foster-Nyarko E."/>
            <person name="Jarju S."/>
            <person name="Secka A."/>
            <person name="Antonio M."/>
            <person name="Oren A."/>
            <person name="Chaudhuri R.R."/>
            <person name="La Ragione R."/>
            <person name="Hildebrand F."/>
            <person name="Pallen M.J."/>
        </authorList>
    </citation>
    <scope>NUCLEOTIDE SEQUENCE</scope>
    <source>
        <strain evidence="6">ChiGjej4B4-7305</strain>
    </source>
</reference>
<gene>
    <name evidence="6" type="ORF">H9815_05780</name>
</gene>
<dbReference type="PROSITE" id="PS50987">
    <property type="entry name" value="HTH_ARSR_2"/>
    <property type="match status" value="1"/>
</dbReference>
<dbReference type="PANTHER" id="PTHR33154:SF33">
    <property type="entry name" value="TRANSCRIPTIONAL REPRESSOR SDPR"/>
    <property type="match status" value="1"/>
</dbReference>
<keyword evidence="3" id="KW-0804">Transcription</keyword>
<dbReference type="Pfam" id="PF01022">
    <property type="entry name" value="HTH_5"/>
    <property type="match status" value="1"/>
</dbReference>
<comment type="caution">
    <text evidence="6">The sequence shown here is derived from an EMBL/GenBank/DDBJ whole genome shotgun (WGS) entry which is preliminary data.</text>
</comment>
<evidence type="ECO:0000259" key="5">
    <source>
        <dbReference type="PROSITE" id="PS50987"/>
    </source>
</evidence>
<dbReference type="SUPFAM" id="SSF46785">
    <property type="entry name" value="Winged helix' DNA-binding domain"/>
    <property type="match status" value="1"/>
</dbReference>
<dbReference type="Proteomes" id="UP000824037">
    <property type="component" value="Unassembled WGS sequence"/>
</dbReference>
<sequence>MTMLDRESATPLANADAFAALFHALAEPTRLALLQHLASGEHRVRDLVEHLHLAQSTVSKHLACLRDCGLVTLRPEGRASWFALADPARLEELLGTADGLLAASGASLTLADHRDHDHRDHDHRDHDHRDHDQLEPGDP</sequence>
<dbReference type="GO" id="GO:0003677">
    <property type="term" value="F:DNA binding"/>
    <property type="evidence" value="ECO:0007669"/>
    <property type="project" value="UniProtKB-KW"/>
</dbReference>
<dbReference type="PANTHER" id="PTHR33154">
    <property type="entry name" value="TRANSCRIPTIONAL REGULATOR, ARSR FAMILY"/>
    <property type="match status" value="1"/>
</dbReference>
<evidence type="ECO:0000256" key="2">
    <source>
        <dbReference type="ARBA" id="ARBA00023125"/>
    </source>
</evidence>
<proteinExistence type="predicted"/>
<evidence type="ECO:0000256" key="4">
    <source>
        <dbReference type="SAM" id="MobiDB-lite"/>
    </source>
</evidence>
<accession>A0A9D2EDG0</accession>
<evidence type="ECO:0000256" key="1">
    <source>
        <dbReference type="ARBA" id="ARBA00023015"/>
    </source>
</evidence>
<dbReference type="GO" id="GO:0003700">
    <property type="term" value="F:DNA-binding transcription factor activity"/>
    <property type="evidence" value="ECO:0007669"/>
    <property type="project" value="InterPro"/>
</dbReference>
<dbReference type="InterPro" id="IPR011991">
    <property type="entry name" value="ArsR-like_HTH"/>
</dbReference>
<reference evidence="6" key="2">
    <citation type="submission" date="2021-04" db="EMBL/GenBank/DDBJ databases">
        <authorList>
            <person name="Gilroy R."/>
        </authorList>
    </citation>
    <scope>NUCLEOTIDE SEQUENCE</scope>
    <source>
        <strain evidence="6">ChiGjej4B4-7305</strain>
    </source>
</reference>
<feature type="domain" description="HTH arsR-type" evidence="5">
    <location>
        <begin position="10"/>
        <end position="105"/>
    </location>
</feature>
<name>A0A9D2EDG0_9MICO</name>
<keyword evidence="2" id="KW-0238">DNA-binding</keyword>
<evidence type="ECO:0000313" key="7">
    <source>
        <dbReference type="Proteomes" id="UP000824037"/>
    </source>
</evidence>
<dbReference type="NCBIfam" id="NF033788">
    <property type="entry name" value="HTH_metalloreg"/>
    <property type="match status" value="1"/>
</dbReference>
<dbReference type="InterPro" id="IPR036390">
    <property type="entry name" value="WH_DNA-bd_sf"/>
</dbReference>
<dbReference type="InterPro" id="IPR051081">
    <property type="entry name" value="HTH_MetalResp_TranReg"/>
</dbReference>